<gene>
    <name evidence="1" type="ORF">HHK36_004687</name>
</gene>
<accession>A0A834ZJX7</accession>
<reference evidence="1 2" key="1">
    <citation type="submission" date="2020-04" db="EMBL/GenBank/DDBJ databases">
        <title>Plant Genome Project.</title>
        <authorList>
            <person name="Zhang R.-G."/>
        </authorList>
    </citation>
    <scope>NUCLEOTIDE SEQUENCE [LARGE SCALE GENOMIC DNA]</scope>
    <source>
        <strain evidence="1">YNK0</strain>
        <tissue evidence="1">Leaf</tissue>
    </source>
</reference>
<evidence type="ECO:0000313" key="2">
    <source>
        <dbReference type="Proteomes" id="UP000655225"/>
    </source>
</evidence>
<evidence type="ECO:0000313" key="1">
    <source>
        <dbReference type="EMBL" id="KAF8408624.1"/>
    </source>
</evidence>
<comment type="caution">
    <text evidence="1">The sequence shown here is derived from an EMBL/GenBank/DDBJ whole genome shotgun (WGS) entry which is preliminary data.</text>
</comment>
<dbReference type="Proteomes" id="UP000655225">
    <property type="component" value="Unassembled WGS sequence"/>
</dbReference>
<name>A0A834ZJX7_TETSI</name>
<organism evidence="1 2">
    <name type="scientific">Tetracentron sinense</name>
    <name type="common">Spur-leaf</name>
    <dbReference type="NCBI Taxonomy" id="13715"/>
    <lineage>
        <taxon>Eukaryota</taxon>
        <taxon>Viridiplantae</taxon>
        <taxon>Streptophyta</taxon>
        <taxon>Embryophyta</taxon>
        <taxon>Tracheophyta</taxon>
        <taxon>Spermatophyta</taxon>
        <taxon>Magnoliopsida</taxon>
        <taxon>Trochodendrales</taxon>
        <taxon>Trochodendraceae</taxon>
        <taxon>Tetracentron</taxon>
    </lineage>
</organism>
<dbReference type="AlphaFoldDB" id="A0A834ZJX7"/>
<keyword evidence="2" id="KW-1185">Reference proteome</keyword>
<sequence length="89" mass="10073">MIYGNGFLGDAFVAPSKTTMNACGFVVIYPSLHCKLLWALHEVDDRLLAGKEDLNISDNFIIAAEIFIKENEHDALEELFIRKVFQQVN</sequence>
<dbReference type="EMBL" id="JABCRI010000003">
    <property type="protein sequence ID" value="KAF8408624.1"/>
    <property type="molecule type" value="Genomic_DNA"/>
</dbReference>
<proteinExistence type="predicted"/>
<protein>
    <submittedName>
        <fullName evidence="1">Uncharacterized protein</fullName>
    </submittedName>
</protein>